<name>A0A1Y5TZ81_9RHOB</name>
<protein>
    <recommendedName>
        <fullName evidence="9">TRAP transporter small permease protein</fullName>
    </recommendedName>
</protein>
<dbReference type="RefSeq" id="WP_085797945.1">
    <property type="nucleotide sequence ID" value="NZ_FWFO01000007.1"/>
</dbReference>
<evidence type="ECO:0000313" key="12">
    <source>
        <dbReference type="Proteomes" id="UP000193077"/>
    </source>
</evidence>
<keyword evidence="3" id="KW-1003">Cell membrane</keyword>
<evidence type="ECO:0000256" key="9">
    <source>
        <dbReference type="RuleBase" id="RU369079"/>
    </source>
</evidence>
<comment type="subcellular location">
    <subcellularLocation>
        <location evidence="1 9">Cell inner membrane</location>
        <topology evidence="1 9">Multi-pass membrane protein</topology>
    </subcellularLocation>
</comment>
<evidence type="ECO:0000256" key="1">
    <source>
        <dbReference type="ARBA" id="ARBA00004429"/>
    </source>
</evidence>
<evidence type="ECO:0000256" key="2">
    <source>
        <dbReference type="ARBA" id="ARBA00022448"/>
    </source>
</evidence>
<evidence type="ECO:0000256" key="7">
    <source>
        <dbReference type="ARBA" id="ARBA00023136"/>
    </source>
</evidence>
<reference evidence="11 12" key="1">
    <citation type="submission" date="2017-03" db="EMBL/GenBank/DDBJ databases">
        <authorList>
            <person name="Afonso C.L."/>
            <person name="Miller P.J."/>
            <person name="Scott M.A."/>
            <person name="Spackman E."/>
            <person name="Goraichik I."/>
            <person name="Dimitrov K.M."/>
            <person name="Suarez D.L."/>
            <person name="Swayne D.E."/>
        </authorList>
    </citation>
    <scope>NUCLEOTIDE SEQUENCE [LARGE SCALE GENOMIC DNA]</scope>
    <source>
        <strain evidence="11 12">CECT 7639</strain>
    </source>
</reference>
<dbReference type="InterPro" id="IPR007387">
    <property type="entry name" value="TRAP_DctQ"/>
</dbReference>
<keyword evidence="7 9" id="KW-0472">Membrane</keyword>
<dbReference type="OrthoDB" id="4964541at2"/>
<dbReference type="AlphaFoldDB" id="A0A1Y5TZ81"/>
<keyword evidence="5 9" id="KW-0812">Transmembrane</keyword>
<sequence>MTKDILHTDSLDDILAPSPIIPVPAPEDRDQPVYRGLGGLYSIEAKVAWLMRVVMFVAMIALGLVMASQVFMRYVISSPFLGIEEMAPMMALWIYFIGMAYCTRERDHIEGGVMSLVFKKRTTLLAFRLFGSIACLVALVVFAKFAWDFASFNLSLNRKSSYMKLPKYMWDFSMIFGFALTIFYMLLQIFLEARALMTGKGGE</sequence>
<proteinExistence type="inferred from homology"/>
<feature type="transmembrane region" description="Helical" evidence="9">
    <location>
        <begin position="167"/>
        <end position="187"/>
    </location>
</feature>
<feature type="transmembrane region" description="Helical" evidence="9">
    <location>
        <begin position="124"/>
        <end position="147"/>
    </location>
</feature>
<dbReference type="EMBL" id="FWFO01000007">
    <property type="protein sequence ID" value="SLN72279.1"/>
    <property type="molecule type" value="Genomic_DNA"/>
</dbReference>
<comment type="subunit">
    <text evidence="9">The complex comprises the extracytoplasmic solute receptor protein and the two transmembrane proteins.</text>
</comment>
<evidence type="ECO:0000256" key="3">
    <source>
        <dbReference type="ARBA" id="ARBA00022475"/>
    </source>
</evidence>
<dbReference type="InterPro" id="IPR055348">
    <property type="entry name" value="DctQ"/>
</dbReference>
<feature type="transmembrane region" description="Helical" evidence="9">
    <location>
        <begin position="53"/>
        <end position="74"/>
    </location>
</feature>
<evidence type="ECO:0000259" key="10">
    <source>
        <dbReference type="Pfam" id="PF04290"/>
    </source>
</evidence>
<evidence type="ECO:0000313" key="11">
    <source>
        <dbReference type="EMBL" id="SLN72279.1"/>
    </source>
</evidence>
<dbReference type="Proteomes" id="UP000193077">
    <property type="component" value="Unassembled WGS sequence"/>
</dbReference>
<dbReference type="GO" id="GO:0005886">
    <property type="term" value="C:plasma membrane"/>
    <property type="evidence" value="ECO:0007669"/>
    <property type="project" value="UniProtKB-SubCell"/>
</dbReference>
<dbReference type="PANTHER" id="PTHR35011">
    <property type="entry name" value="2,3-DIKETO-L-GULONATE TRAP TRANSPORTER SMALL PERMEASE PROTEIN YIAM"/>
    <property type="match status" value="1"/>
</dbReference>
<evidence type="ECO:0000256" key="8">
    <source>
        <dbReference type="ARBA" id="ARBA00038436"/>
    </source>
</evidence>
<evidence type="ECO:0000256" key="4">
    <source>
        <dbReference type="ARBA" id="ARBA00022519"/>
    </source>
</evidence>
<dbReference type="GO" id="GO:0022857">
    <property type="term" value="F:transmembrane transporter activity"/>
    <property type="evidence" value="ECO:0007669"/>
    <property type="project" value="UniProtKB-UniRule"/>
</dbReference>
<feature type="domain" description="Tripartite ATP-independent periplasmic transporters DctQ component" evidence="10">
    <location>
        <begin position="64"/>
        <end position="193"/>
    </location>
</feature>
<accession>A0A1Y5TZ81</accession>
<keyword evidence="2 9" id="KW-0813">Transport</keyword>
<keyword evidence="4 9" id="KW-0997">Cell inner membrane</keyword>
<evidence type="ECO:0000256" key="6">
    <source>
        <dbReference type="ARBA" id="ARBA00022989"/>
    </source>
</evidence>
<feature type="transmembrane region" description="Helical" evidence="9">
    <location>
        <begin position="86"/>
        <end position="103"/>
    </location>
</feature>
<keyword evidence="12" id="KW-1185">Reference proteome</keyword>
<organism evidence="11 12">
    <name type="scientific">Falsiruegeria litorea R37</name>
    <dbReference type="NCBI Taxonomy" id="1200284"/>
    <lineage>
        <taxon>Bacteria</taxon>
        <taxon>Pseudomonadati</taxon>
        <taxon>Pseudomonadota</taxon>
        <taxon>Alphaproteobacteria</taxon>
        <taxon>Rhodobacterales</taxon>
        <taxon>Roseobacteraceae</taxon>
        <taxon>Falsiruegeria</taxon>
    </lineage>
</organism>
<evidence type="ECO:0000256" key="5">
    <source>
        <dbReference type="ARBA" id="ARBA00022692"/>
    </source>
</evidence>
<comment type="function">
    <text evidence="9">Part of the tripartite ATP-independent periplasmic (TRAP) transport system.</text>
</comment>
<comment type="similarity">
    <text evidence="8 9">Belongs to the TRAP transporter small permease family.</text>
</comment>
<keyword evidence="6 9" id="KW-1133">Transmembrane helix</keyword>
<dbReference type="Pfam" id="PF04290">
    <property type="entry name" value="DctQ"/>
    <property type="match status" value="1"/>
</dbReference>
<gene>
    <name evidence="11" type="ORF">TRL7639_04300</name>
</gene>